<dbReference type="Pfam" id="PF01940">
    <property type="entry name" value="DUF92"/>
    <property type="match status" value="1"/>
</dbReference>
<comment type="caution">
    <text evidence="7">The sequence shown here is derived from an EMBL/GenBank/DDBJ whole genome shotgun (WGS) entry which is preliminary data.</text>
</comment>
<evidence type="ECO:0000256" key="5">
    <source>
        <dbReference type="ARBA" id="ARBA00023136"/>
    </source>
</evidence>
<dbReference type="EMBL" id="JTHE03000106">
    <property type="protein sequence ID" value="MCM1984914.1"/>
    <property type="molecule type" value="Genomic_DNA"/>
</dbReference>
<accession>A0ABD4T8Q5</accession>
<feature type="transmembrane region" description="Helical" evidence="6">
    <location>
        <begin position="99"/>
        <end position="116"/>
    </location>
</feature>
<dbReference type="RefSeq" id="WP_166277427.1">
    <property type="nucleotide sequence ID" value="NZ_JTHE03000106.1"/>
</dbReference>
<sequence length="253" mass="26220">MPSVLSFLQTLSPWWVGAGVTGLLILVAIALPKKILTPAGLAHAWVLGTITWGGLGWPGFVLIMFYLGAGSAVTFVGMDQKEAAGIAEERSGQRGPGNLWGSALTGTVCTLSALIWPQYLALLKLGFVASFATKLSDTCASEVGKAYGRRTYLITTFQPVPPGTEGAVSLEGTMAGMAGSVAVALFGWITGLIEPMGIVGCAIAAFVATNIESVLGATIEEKIPVYPHHVVNIINTAIGAIGAIILVLLKDPK</sequence>
<dbReference type="GO" id="GO:0016020">
    <property type="term" value="C:membrane"/>
    <property type="evidence" value="ECO:0007669"/>
    <property type="project" value="UniProtKB-SubCell"/>
</dbReference>
<keyword evidence="4 6" id="KW-1133">Transmembrane helix</keyword>
<evidence type="ECO:0000256" key="6">
    <source>
        <dbReference type="SAM" id="Phobius"/>
    </source>
</evidence>
<feature type="transmembrane region" description="Helical" evidence="6">
    <location>
        <begin position="183"/>
        <end position="209"/>
    </location>
</feature>
<feature type="transmembrane region" description="Helical" evidence="6">
    <location>
        <begin position="12"/>
        <end position="32"/>
    </location>
</feature>
<dbReference type="PANTHER" id="PTHR13353">
    <property type="entry name" value="TRANSMEMBRANE PROTEIN 19"/>
    <property type="match status" value="1"/>
</dbReference>
<dbReference type="PANTHER" id="PTHR13353:SF5">
    <property type="entry name" value="TRANSMEMBRANE PROTEIN 19"/>
    <property type="match status" value="1"/>
</dbReference>
<organism evidence="7 8">
    <name type="scientific">Lyngbya confervoides BDU141951</name>
    <dbReference type="NCBI Taxonomy" id="1574623"/>
    <lineage>
        <taxon>Bacteria</taxon>
        <taxon>Bacillati</taxon>
        <taxon>Cyanobacteriota</taxon>
        <taxon>Cyanophyceae</taxon>
        <taxon>Oscillatoriophycideae</taxon>
        <taxon>Oscillatoriales</taxon>
        <taxon>Microcoleaceae</taxon>
        <taxon>Lyngbya</taxon>
    </lineage>
</organism>
<evidence type="ECO:0000313" key="7">
    <source>
        <dbReference type="EMBL" id="MCM1984914.1"/>
    </source>
</evidence>
<evidence type="ECO:0000313" key="8">
    <source>
        <dbReference type="Proteomes" id="UP000031561"/>
    </source>
</evidence>
<reference evidence="7 8" key="1">
    <citation type="journal article" date="2015" name="Genome Announc.">
        <title>Draft Genome Sequence of Filamentous Marine Cyanobacterium Lyngbya confervoides Strain BDU141951.</title>
        <authorList>
            <person name="Chandrababunaidu M.M."/>
            <person name="Sen D."/>
            <person name="Tripathy S."/>
        </authorList>
    </citation>
    <scope>NUCLEOTIDE SEQUENCE [LARGE SCALE GENOMIC DNA]</scope>
    <source>
        <strain evidence="7 8">BDU141951</strain>
    </source>
</reference>
<evidence type="ECO:0000256" key="1">
    <source>
        <dbReference type="ARBA" id="ARBA00004141"/>
    </source>
</evidence>
<feature type="transmembrane region" description="Helical" evidence="6">
    <location>
        <begin position="44"/>
        <end position="69"/>
    </location>
</feature>
<dbReference type="AlphaFoldDB" id="A0ABD4T8Q5"/>
<name>A0ABD4T8Q5_9CYAN</name>
<keyword evidence="5 6" id="KW-0472">Membrane</keyword>
<keyword evidence="3 6" id="KW-0812">Transmembrane</keyword>
<protein>
    <submittedName>
        <fullName evidence="7">TIGR00297 family protein</fullName>
    </submittedName>
</protein>
<comment type="subcellular location">
    <subcellularLocation>
        <location evidence="1">Membrane</location>
        <topology evidence="1">Multi-pass membrane protein</topology>
    </subcellularLocation>
</comment>
<dbReference type="InterPro" id="IPR002794">
    <property type="entry name" value="DUF92_TMEM19"/>
</dbReference>
<keyword evidence="8" id="KW-1185">Reference proteome</keyword>
<dbReference type="Proteomes" id="UP000031561">
    <property type="component" value="Unassembled WGS sequence"/>
</dbReference>
<proteinExistence type="inferred from homology"/>
<evidence type="ECO:0000256" key="4">
    <source>
        <dbReference type="ARBA" id="ARBA00022989"/>
    </source>
</evidence>
<feature type="transmembrane region" description="Helical" evidence="6">
    <location>
        <begin position="229"/>
        <end position="249"/>
    </location>
</feature>
<gene>
    <name evidence="7" type="ORF">QQ91_0018995</name>
</gene>
<evidence type="ECO:0000256" key="3">
    <source>
        <dbReference type="ARBA" id="ARBA00022692"/>
    </source>
</evidence>
<evidence type="ECO:0000256" key="2">
    <source>
        <dbReference type="ARBA" id="ARBA00009012"/>
    </source>
</evidence>
<comment type="similarity">
    <text evidence="2">Belongs to the TMEM19 family.</text>
</comment>
<dbReference type="NCBIfam" id="TIGR00297">
    <property type="entry name" value="TIGR00297 family protein"/>
    <property type="match status" value="1"/>
</dbReference>